<proteinExistence type="predicted"/>
<organism evidence="3 4">
    <name type="scientific">Algivirga pacifica</name>
    <dbReference type="NCBI Taxonomy" id="1162670"/>
    <lineage>
        <taxon>Bacteria</taxon>
        <taxon>Pseudomonadati</taxon>
        <taxon>Bacteroidota</taxon>
        <taxon>Cytophagia</taxon>
        <taxon>Cytophagales</taxon>
        <taxon>Flammeovirgaceae</taxon>
        <taxon>Algivirga</taxon>
    </lineage>
</organism>
<dbReference type="InterPro" id="IPR018392">
    <property type="entry name" value="LysM"/>
</dbReference>
<evidence type="ECO:0000259" key="2">
    <source>
        <dbReference type="PROSITE" id="PS51782"/>
    </source>
</evidence>
<evidence type="ECO:0000256" key="1">
    <source>
        <dbReference type="SAM" id="SignalP"/>
    </source>
</evidence>
<sequence length="321" mass="35245">MRKPCFFQLFTLFFLLSFSLSWGQQPQLSIKHEVKSGETAQSIASAYNIEITDLLDFNKKNSSLLSIGEVLYIPNQESDNNNPEIPSNLLHQPAAAAPPANLQLASSRGAQERITIPAGGRLPIIHQIDISENAYSLASNFNVPADSIFVWNKVPINGDLHPKKWIIVGYESNMGNTYDGVKSLQVVAGRGASSIEYVSNENPTIMEGQGVFKKASTQPVEKSVPRTEEGKAWIVPMPNSALNKAVAIYKKETVGEYIKVINPINPSKYTAVKVLAELPPHEAQGGIVIKLSAAVCRKIGIKEDEMNGKAFPIKIEYIVHY</sequence>
<reference evidence="4" key="1">
    <citation type="journal article" date="2019" name="Int. J. Syst. Evol. Microbiol.">
        <title>The Global Catalogue of Microorganisms (GCM) 10K type strain sequencing project: providing services to taxonomists for standard genome sequencing and annotation.</title>
        <authorList>
            <consortium name="The Broad Institute Genomics Platform"/>
            <consortium name="The Broad Institute Genome Sequencing Center for Infectious Disease"/>
            <person name="Wu L."/>
            <person name="Ma J."/>
        </authorList>
    </citation>
    <scope>NUCLEOTIDE SEQUENCE [LARGE SCALE GENOMIC DNA]</scope>
    <source>
        <strain evidence="4">JCM 18326</strain>
    </source>
</reference>
<gene>
    <name evidence="3" type="ORF">GCM10023331_20440</name>
</gene>
<dbReference type="SUPFAM" id="SSF54106">
    <property type="entry name" value="LysM domain"/>
    <property type="match status" value="1"/>
</dbReference>
<dbReference type="Pfam" id="PF01476">
    <property type="entry name" value="LysM"/>
    <property type="match status" value="1"/>
</dbReference>
<feature type="domain" description="LysM" evidence="2">
    <location>
        <begin position="30"/>
        <end position="73"/>
    </location>
</feature>
<feature type="signal peptide" evidence="1">
    <location>
        <begin position="1"/>
        <end position="23"/>
    </location>
</feature>
<name>A0ABP9DEU0_9BACT</name>
<feature type="chain" id="PRO_5047241342" description="LysM domain-containing protein" evidence="1">
    <location>
        <begin position="24"/>
        <end position="321"/>
    </location>
</feature>
<dbReference type="Gene3D" id="3.10.350.10">
    <property type="entry name" value="LysM domain"/>
    <property type="match status" value="1"/>
</dbReference>
<dbReference type="Proteomes" id="UP001500298">
    <property type="component" value="Unassembled WGS sequence"/>
</dbReference>
<dbReference type="InterPro" id="IPR036779">
    <property type="entry name" value="LysM_dom_sf"/>
</dbReference>
<accession>A0ABP9DEU0</accession>
<protein>
    <recommendedName>
        <fullName evidence="2">LysM domain-containing protein</fullName>
    </recommendedName>
</protein>
<comment type="caution">
    <text evidence="3">The sequence shown here is derived from an EMBL/GenBank/DDBJ whole genome shotgun (WGS) entry which is preliminary data.</text>
</comment>
<evidence type="ECO:0000313" key="4">
    <source>
        <dbReference type="Proteomes" id="UP001500298"/>
    </source>
</evidence>
<dbReference type="PROSITE" id="PS51782">
    <property type="entry name" value="LYSM"/>
    <property type="match status" value="1"/>
</dbReference>
<keyword evidence="1" id="KW-0732">Signal</keyword>
<evidence type="ECO:0000313" key="3">
    <source>
        <dbReference type="EMBL" id="GAA4835127.1"/>
    </source>
</evidence>
<dbReference type="CDD" id="cd00118">
    <property type="entry name" value="LysM"/>
    <property type="match status" value="1"/>
</dbReference>
<dbReference type="RefSeq" id="WP_345371496.1">
    <property type="nucleotide sequence ID" value="NZ_BAABJX010000032.1"/>
</dbReference>
<dbReference type="EMBL" id="BAABJX010000032">
    <property type="protein sequence ID" value="GAA4835127.1"/>
    <property type="molecule type" value="Genomic_DNA"/>
</dbReference>
<keyword evidence="4" id="KW-1185">Reference proteome</keyword>
<dbReference type="SMART" id="SM00257">
    <property type="entry name" value="LysM"/>
    <property type="match status" value="1"/>
</dbReference>